<organism evidence="4 5">
    <name type="scientific">Candidatus Shapirobacteria bacterium CG06_land_8_20_14_3_00_40_12</name>
    <dbReference type="NCBI Taxonomy" id="1974881"/>
    <lineage>
        <taxon>Bacteria</taxon>
        <taxon>Candidatus Shapironibacteriota</taxon>
    </lineage>
</organism>
<proteinExistence type="predicted"/>
<evidence type="ECO:0000313" key="5">
    <source>
        <dbReference type="Proteomes" id="UP000231407"/>
    </source>
</evidence>
<sequence>MKKWPVYFKERLWVGNKDGDVGIATLWTPKENIVENLSLEVKKRVTVVGQLYSLRGGEYVFRNIWANPGIRYVIVTGTDLNHSSEILLNLKTRNGKMKEILDKIPGIYQKIFWGGVNMIDMRGKSIKDINHKIIGLKKLGKLAKGKMFPENRLQKNEFMSESSVFRVEGETIGETWLQILRLITKFGRKIPRIHVYGGHERMLLNVAAVITGENIKEPKIWPYFEFGKEELKKYFINFFTPKRGGEAYTYGERLFAYEVGTEIIDQVNEMTKKMLNFNYNKGALAVLWQPAIDNFPIRKPWRTPCLTLVQGMCLDNNFFLTAYFRSNDMFGAWPQNAFALRKLQSEIAQKLGKKAGDLTIISSCAFIDETDLAVAEKKVVGNNQMFCKFEPRGSLLVEVKNENIVVTQIDKVGKTLSEFEVNGNEPKAAEKMIDQLLRDDVISRIDHAIDVGVQIGRAEEAVKLGLIFEQDKNLKSSNNNK</sequence>
<evidence type="ECO:0000259" key="2">
    <source>
        <dbReference type="Pfam" id="PF00303"/>
    </source>
</evidence>
<keyword evidence="1" id="KW-0808">Transferase</keyword>
<evidence type="ECO:0000313" key="4">
    <source>
        <dbReference type="EMBL" id="PIU73596.1"/>
    </source>
</evidence>
<gene>
    <name evidence="4" type="ORF">COS78_01495</name>
</gene>
<feature type="domain" description="DUF4346" evidence="3">
    <location>
        <begin position="390"/>
        <end position="471"/>
    </location>
</feature>
<evidence type="ECO:0000256" key="1">
    <source>
        <dbReference type="ARBA" id="ARBA00022679"/>
    </source>
</evidence>
<dbReference type="Proteomes" id="UP000231407">
    <property type="component" value="Unassembled WGS sequence"/>
</dbReference>
<accession>A0A2M7ASJ4</accession>
<dbReference type="AlphaFoldDB" id="A0A2M7ASJ4"/>
<dbReference type="GO" id="GO:0016740">
    <property type="term" value="F:transferase activity"/>
    <property type="evidence" value="ECO:0007669"/>
    <property type="project" value="UniProtKB-KW"/>
</dbReference>
<protein>
    <submittedName>
        <fullName evidence="4">Uncharacterized protein</fullName>
    </submittedName>
</protein>
<dbReference type="Pfam" id="PF00303">
    <property type="entry name" value="Thymidylat_synt"/>
    <property type="match status" value="1"/>
</dbReference>
<dbReference type="EMBL" id="PEWA01000017">
    <property type="protein sequence ID" value="PIU73596.1"/>
    <property type="molecule type" value="Genomic_DNA"/>
</dbReference>
<dbReference type="Pfam" id="PF14251">
    <property type="entry name" value="PterinBD-DUF4346"/>
    <property type="match status" value="1"/>
</dbReference>
<dbReference type="InterPro" id="IPR036926">
    <property type="entry name" value="Thymidate_synth/dCMP_Mease_sf"/>
</dbReference>
<dbReference type="InterPro" id="IPR025595">
    <property type="entry name" value="PterinBD-DUF4346"/>
</dbReference>
<dbReference type="SUPFAM" id="SSF55831">
    <property type="entry name" value="Thymidylate synthase/dCMP hydroxymethylase"/>
    <property type="match status" value="1"/>
</dbReference>
<comment type="caution">
    <text evidence="4">The sequence shown here is derived from an EMBL/GenBank/DDBJ whole genome shotgun (WGS) entry which is preliminary data.</text>
</comment>
<name>A0A2M7ASJ4_9BACT</name>
<dbReference type="Gene3D" id="3.30.572.10">
    <property type="entry name" value="Thymidylate synthase/dCMP hydroxymethylase domain"/>
    <property type="match status" value="1"/>
</dbReference>
<evidence type="ECO:0000259" key="3">
    <source>
        <dbReference type="Pfam" id="PF14251"/>
    </source>
</evidence>
<dbReference type="InterPro" id="IPR023451">
    <property type="entry name" value="Thymidate_synth/dCMP_Mease_dom"/>
</dbReference>
<reference evidence="5" key="1">
    <citation type="submission" date="2017-09" db="EMBL/GenBank/DDBJ databases">
        <title>Depth-based differentiation of microbial function through sediment-hosted aquifers and enrichment of novel symbionts in the deep terrestrial subsurface.</title>
        <authorList>
            <person name="Probst A.J."/>
            <person name="Ladd B."/>
            <person name="Jarett J.K."/>
            <person name="Geller-Mcgrath D.E."/>
            <person name="Sieber C.M.K."/>
            <person name="Emerson J.B."/>
            <person name="Anantharaman K."/>
            <person name="Thomas B.C."/>
            <person name="Malmstrom R."/>
            <person name="Stieglmeier M."/>
            <person name="Klingl A."/>
            <person name="Woyke T."/>
            <person name="Ryan C.M."/>
            <person name="Banfield J.F."/>
        </authorList>
    </citation>
    <scope>NUCLEOTIDE SEQUENCE [LARGE SCALE GENOMIC DNA]</scope>
</reference>
<feature type="domain" description="Thymidylate synthase/dCMP hydroxymethylase" evidence="2">
    <location>
        <begin position="219"/>
        <end position="389"/>
    </location>
</feature>